<dbReference type="EMBL" id="BSNJ01000004">
    <property type="protein sequence ID" value="GLQ20932.1"/>
    <property type="molecule type" value="Genomic_DNA"/>
</dbReference>
<reference evidence="2" key="1">
    <citation type="journal article" date="2014" name="Int. J. Syst. Evol. Microbiol.">
        <title>Complete genome of a new Firmicutes species belonging to the dominant human colonic microbiota ('Ruminococcus bicirculans') reveals two chromosomes and a selective capacity to utilize plant glucans.</title>
        <authorList>
            <consortium name="NISC Comparative Sequencing Program"/>
            <person name="Wegmann U."/>
            <person name="Louis P."/>
            <person name="Goesmann A."/>
            <person name="Henrissat B."/>
            <person name="Duncan S.H."/>
            <person name="Flint H.J."/>
        </authorList>
    </citation>
    <scope>NUCLEOTIDE SEQUENCE</scope>
    <source>
        <strain evidence="2">NBRC 108216</strain>
    </source>
</reference>
<accession>A0ABQ5V3U0</accession>
<gene>
    <name evidence="2" type="ORF">GCM10007854_18870</name>
</gene>
<protein>
    <submittedName>
        <fullName evidence="2">Uncharacterized protein</fullName>
    </submittedName>
</protein>
<feature type="region of interest" description="Disordered" evidence="1">
    <location>
        <begin position="14"/>
        <end position="51"/>
    </location>
</feature>
<evidence type="ECO:0000313" key="3">
    <source>
        <dbReference type="Proteomes" id="UP001161390"/>
    </source>
</evidence>
<dbReference type="Proteomes" id="UP001161390">
    <property type="component" value="Unassembled WGS sequence"/>
</dbReference>
<name>A0ABQ5V3U0_9PROT</name>
<evidence type="ECO:0000256" key="1">
    <source>
        <dbReference type="SAM" id="MobiDB-lite"/>
    </source>
</evidence>
<evidence type="ECO:0000313" key="2">
    <source>
        <dbReference type="EMBL" id="GLQ20932.1"/>
    </source>
</evidence>
<reference evidence="2" key="2">
    <citation type="submission" date="2023-01" db="EMBL/GenBank/DDBJ databases">
        <title>Draft genome sequence of Algimonas porphyrae strain NBRC 108216.</title>
        <authorList>
            <person name="Sun Q."/>
            <person name="Mori K."/>
        </authorList>
    </citation>
    <scope>NUCLEOTIDE SEQUENCE</scope>
    <source>
        <strain evidence="2">NBRC 108216</strain>
    </source>
</reference>
<sequence>MGLCGAGIECRLSSAPTRLPQPAPAAPLGQTQSQEMAPPIKSEDEGMKGPQFCSRSSVIAAPLTHVSFQELSGA</sequence>
<organism evidence="2 3">
    <name type="scientific">Algimonas porphyrae</name>
    <dbReference type="NCBI Taxonomy" id="1128113"/>
    <lineage>
        <taxon>Bacteria</taxon>
        <taxon>Pseudomonadati</taxon>
        <taxon>Pseudomonadota</taxon>
        <taxon>Alphaproteobacteria</taxon>
        <taxon>Maricaulales</taxon>
        <taxon>Robiginitomaculaceae</taxon>
        <taxon>Algimonas</taxon>
    </lineage>
</organism>
<proteinExistence type="predicted"/>
<comment type="caution">
    <text evidence="2">The sequence shown here is derived from an EMBL/GenBank/DDBJ whole genome shotgun (WGS) entry which is preliminary data.</text>
</comment>
<keyword evidence="3" id="KW-1185">Reference proteome</keyword>